<dbReference type="OrthoDB" id="8562564at2"/>
<protein>
    <recommendedName>
        <fullName evidence="4">Lipoprotein</fullName>
    </recommendedName>
</protein>
<evidence type="ECO:0000313" key="2">
    <source>
        <dbReference type="EMBL" id="QDL37077.1"/>
    </source>
</evidence>
<organism evidence="2 3">
    <name type="scientific">Rhodoferax sediminis</name>
    <dbReference type="NCBI Taxonomy" id="2509614"/>
    <lineage>
        <taxon>Bacteria</taxon>
        <taxon>Pseudomonadati</taxon>
        <taxon>Pseudomonadota</taxon>
        <taxon>Betaproteobacteria</taxon>
        <taxon>Burkholderiales</taxon>
        <taxon>Comamonadaceae</taxon>
        <taxon>Rhodoferax</taxon>
    </lineage>
</organism>
<evidence type="ECO:0008006" key="4">
    <source>
        <dbReference type="Google" id="ProtNLM"/>
    </source>
</evidence>
<feature type="chain" id="PRO_5021949220" description="Lipoprotein" evidence="1">
    <location>
        <begin position="30"/>
        <end position="232"/>
    </location>
</feature>
<evidence type="ECO:0000256" key="1">
    <source>
        <dbReference type="SAM" id="SignalP"/>
    </source>
</evidence>
<reference evidence="2 3" key="1">
    <citation type="submission" date="2019-01" db="EMBL/GenBank/DDBJ databases">
        <title>Genomic insights into a novel species Rhodoferax sp.</title>
        <authorList>
            <person name="Jin L."/>
        </authorList>
    </citation>
    <scope>NUCLEOTIDE SEQUENCE [LARGE SCALE GENOMIC DNA]</scope>
    <source>
        <strain evidence="2 3">CHu59-6-5</strain>
    </source>
</reference>
<dbReference type="PROSITE" id="PS51257">
    <property type="entry name" value="PROKAR_LIPOPROTEIN"/>
    <property type="match status" value="1"/>
</dbReference>
<keyword evidence="3" id="KW-1185">Reference proteome</keyword>
<sequence>MKRSALAGGRALMAVVALLLGACASGPKAPDWQMNAQDSMQRSIAAYLSGDTRVEALEFANARSEIARTGRPDLMARAELLRCASRVASLVFEPCAGFEKLRQDAPAAERAYADYLAARVQPQDVALLPAQQRAAAAAHPDAAAVSSITDPLSKLVAAGVLFESGRASPALMVLAVDTASAQGWRRPLLAWLLVQAERAEQGGDRPEAERLRRRIELVQGVAGAATGTVVRP</sequence>
<dbReference type="Proteomes" id="UP000316798">
    <property type="component" value="Chromosome"/>
</dbReference>
<dbReference type="KEGG" id="rhf:EUB48_07100"/>
<keyword evidence="1" id="KW-0732">Signal</keyword>
<gene>
    <name evidence="2" type="ORF">EUB48_07100</name>
</gene>
<dbReference type="EMBL" id="CP035503">
    <property type="protein sequence ID" value="QDL37077.1"/>
    <property type="molecule type" value="Genomic_DNA"/>
</dbReference>
<feature type="signal peptide" evidence="1">
    <location>
        <begin position="1"/>
        <end position="29"/>
    </location>
</feature>
<name>A0A515D9J3_9BURK</name>
<dbReference type="RefSeq" id="WP_142818243.1">
    <property type="nucleotide sequence ID" value="NZ_CP035503.1"/>
</dbReference>
<accession>A0A515D9J3</accession>
<dbReference type="AlphaFoldDB" id="A0A515D9J3"/>
<proteinExistence type="predicted"/>
<evidence type="ECO:0000313" key="3">
    <source>
        <dbReference type="Proteomes" id="UP000316798"/>
    </source>
</evidence>